<evidence type="ECO:0000256" key="1">
    <source>
        <dbReference type="SAM" id="Coils"/>
    </source>
</evidence>
<dbReference type="EMBL" id="DTKQ01000002">
    <property type="protein sequence ID" value="HGZ78366.1"/>
    <property type="molecule type" value="Genomic_DNA"/>
</dbReference>
<keyword evidence="2" id="KW-0472">Membrane</keyword>
<proteinExistence type="predicted"/>
<name>A0A832I4C3_9THEM</name>
<comment type="caution">
    <text evidence="3">The sequence shown here is derived from an EMBL/GenBank/DDBJ whole genome shotgun (WGS) entry which is preliminary data.</text>
</comment>
<accession>A0A832I4C3</accession>
<evidence type="ECO:0008006" key="4">
    <source>
        <dbReference type="Google" id="ProtNLM"/>
    </source>
</evidence>
<sequence length="383" mass="44523">MIFQVVEFLIFLGSVWLAQKGFHFDVKIAVYISIALVFLWSARYGLLIFISCLLIFEVFPLIAKEIVIESELRIFTIAVGAMVGIIGETFNRQIRDLRNEIKKVELEKNDLIQGIERMKVIITQLQSRIYFEGEGLIVLLERLRELEILDFDEMLTRAVEVIAQFFELDSLNLYRYEEKRFLRFVAGVGAKKLPNALEVSHSKVIEDAFENGYSTLPRVLLKKEITSYEPFFAIVMGEGSNPFGVLVVEDVPYEKFSEVLVRYIKAVADWMYANAKIIFEQEKIARMRHKKDDGTWDEAYYIKKREVLQKRKDRFGIPFEEICLKYSSELHNEVIGKFRKTDVLFAERQDGFVVLRVLLPVCDRNGKARVLERLVKISGLEVC</sequence>
<dbReference type="InterPro" id="IPR029016">
    <property type="entry name" value="GAF-like_dom_sf"/>
</dbReference>
<protein>
    <recommendedName>
        <fullName evidence="4">GAF domain-containing protein</fullName>
    </recommendedName>
</protein>
<feature type="coiled-coil region" evidence="1">
    <location>
        <begin position="87"/>
        <end position="114"/>
    </location>
</feature>
<dbReference type="AlphaFoldDB" id="A0A832I4C3"/>
<gene>
    <name evidence="3" type="ORF">ENW55_00080</name>
</gene>
<keyword evidence="1" id="KW-0175">Coiled coil</keyword>
<dbReference type="Gene3D" id="3.30.450.40">
    <property type="match status" value="1"/>
</dbReference>
<evidence type="ECO:0000313" key="3">
    <source>
        <dbReference type="EMBL" id="HGZ78366.1"/>
    </source>
</evidence>
<keyword evidence="2" id="KW-1133">Transmembrane helix</keyword>
<organism evidence="3">
    <name type="scientific">Pseudothermotoga hypogea</name>
    <dbReference type="NCBI Taxonomy" id="57487"/>
    <lineage>
        <taxon>Bacteria</taxon>
        <taxon>Thermotogati</taxon>
        <taxon>Thermotogota</taxon>
        <taxon>Thermotogae</taxon>
        <taxon>Thermotogales</taxon>
        <taxon>Thermotogaceae</taxon>
        <taxon>Pseudothermotoga</taxon>
    </lineage>
</organism>
<evidence type="ECO:0000256" key="2">
    <source>
        <dbReference type="SAM" id="Phobius"/>
    </source>
</evidence>
<keyword evidence="2" id="KW-0812">Transmembrane</keyword>
<dbReference type="SUPFAM" id="SSF55781">
    <property type="entry name" value="GAF domain-like"/>
    <property type="match status" value="1"/>
</dbReference>
<reference evidence="3" key="1">
    <citation type="journal article" date="2020" name="mSystems">
        <title>Genome- and Community-Level Interaction Insights into Carbon Utilization and Element Cycling Functions of Hydrothermarchaeota in Hydrothermal Sediment.</title>
        <authorList>
            <person name="Zhou Z."/>
            <person name="Liu Y."/>
            <person name="Xu W."/>
            <person name="Pan J."/>
            <person name="Luo Z.H."/>
            <person name="Li M."/>
        </authorList>
    </citation>
    <scope>NUCLEOTIDE SEQUENCE [LARGE SCALE GENOMIC DNA]</scope>
    <source>
        <strain evidence="3">SpSt-86</strain>
    </source>
</reference>
<feature type="transmembrane region" description="Helical" evidence="2">
    <location>
        <begin position="21"/>
        <end position="40"/>
    </location>
</feature>